<feature type="region of interest" description="Disordered" evidence="1">
    <location>
        <begin position="166"/>
        <end position="185"/>
    </location>
</feature>
<dbReference type="InterPro" id="IPR036412">
    <property type="entry name" value="HAD-like_sf"/>
</dbReference>
<dbReference type="EMBL" id="JBHSIU010000018">
    <property type="protein sequence ID" value="MFC4999314.1"/>
    <property type="molecule type" value="Genomic_DNA"/>
</dbReference>
<dbReference type="InterPro" id="IPR023214">
    <property type="entry name" value="HAD_sf"/>
</dbReference>
<proteinExistence type="predicted"/>
<sequence>MSDRRPVLLVDAGGTLVTRTRPGLAGRVVQVLRAAGDGRPERRLRAAVLTAADPEACLRALGPLEAPARAAVWAELTGDPGDAVVLPGAEELLGTAVGLGWRVVVATNAGPGTPPLPDELGRHVDAVAESRAYGIVKDDPRFWARLVEQERVDPAAALVVGDDHEADQRAPEAAGLQTQPVGRGGRTTAELAARLRDAGPRPEDAAALVAGRREWWAGRDVVSAPHLAHLVVRVTRARVRLTAGPAGANAMVVRRQDRPPGVIAAAGPLPDVAWLHLPRDRRPYQAPADLRALLDREGLSLDVLSASDRRHALAMIREARVTETVTERMADLVLFLKDHAKGARR</sequence>
<dbReference type="Pfam" id="PF00702">
    <property type="entry name" value="Hydrolase"/>
    <property type="match status" value="1"/>
</dbReference>
<accession>A0ABV9VT94</accession>
<evidence type="ECO:0000313" key="2">
    <source>
        <dbReference type="EMBL" id="MFC4999314.1"/>
    </source>
</evidence>
<dbReference type="Gene3D" id="3.40.50.1000">
    <property type="entry name" value="HAD superfamily/HAD-like"/>
    <property type="match status" value="1"/>
</dbReference>
<evidence type="ECO:0000256" key="1">
    <source>
        <dbReference type="SAM" id="MobiDB-lite"/>
    </source>
</evidence>
<dbReference type="GO" id="GO:0016787">
    <property type="term" value="F:hydrolase activity"/>
    <property type="evidence" value="ECO:0007669"/>
    <property type="project" value="UniProtKB-KW"/>
</dbReference>
<organism evidence="2 3">
    <name type="scientific">Dactylosporangium cerinum</name>
    <dbReference type="NCBI Taxonomy" id="1434730"/>
    <lineage>
        <taxon>Bacteria</taxon>
        <taxon>Bacillati</taxon>
        <taxon>Actinomycetota</taxon>
        <taxon>Actinomycetes</taxon>
        <taxon>Micromonosporales</taxon>
        <taxon>Micromonosporaceae</taxon>
        <taxon>Dactylosporangium</taxon>
    </lineage>
</organism>
<gene>
    <name evidence="2" type="ORF">ACFPIJ_15875</name>
</gene>
<dbReference type="SUPFAM" id="SSF56784">
    <property type="entry name" value="HAD-like"/>
    <property type="match status" value="1"/>
</dbReference>
<dbReference type="RefSeq" id="WP_380115707.1">
    <property type="nucleotide sequence ID" value="NZ_JBHSIU010000018.1"/>
</dbReference>
<comment type="caution">
    <text evidence="2">The sequence shown here is derived from an EMBL/GenBank/DDBJ whole genome shotgun (WGS) entry which is preliminary data.</text>
</comment>
<dbReference type="EC" id="3.1.3.-" evidence="2"/>
<name>A0ABV9VT94_9ACTN</name>
<protein>
    <submittedName>
        <fullName evidence="2">HAD family hydrolase</fullName>
        <ecNumber evidence="2">3.1.3.-</ecNumber>
    </submittedName>
</protein>
<dbReference type="Proteomes" id="UP001595912">
    <property type="component" value="Unassembled WGS sequence"/>
</dbReference>
<evidence type="ECO:0000313" key="3">
    <source>
        <dbReference type="Proteomes" id="UP001595912"/>
    </source>
</evidence>
<keyword evidence="3" id="KW-1185">Reference proteome</keyword>
<keyword evidence="2" id="KW-0378">Hydrolase</keyword>
<reference evidence="3" key="1">
    <citation type="journal article" date="2019" name="Int. J. Syst. Evol. Microbiol.">
        <title>The Global Catalogue of Microorganisms (GCM) 10K type strain sequencing project: providing services to taxonomists for standard genome sequencing and annotation.</title>
        <authorList>
            <consortium name="The Broad Institute Genomics Platform"/>
            <consortium name="The Broad Institute Genome Sequencing Center for Infectious Disease"/>
            <person name="Wu L."/>
            <person name="Ma J."/>
        </authorList>
    </citation>
    <scope>NUCLEOTIDE SEQUENCE [LARGE SCALE GENOMIC DNA]</scope>
    <source>
        <strain evidence="3">CGMCC 4.7152</strain>
    </source>
</reference>